<feature type="region of interest" description="Disordered" evidence="2">
    <location>
        <begin position="61"/>
        <end position="153"/>
    </location>
</feature>
<dbReference type="InterPro" id="IPR026642">
    <property type="entry name" value="Glcci1/FAM117"/>
</dbReference>
<dbReference type="PANTHER" id="PTHR14972">
    <property type="entry name" value="AGAP011572-PA"/>
    <property type="match status" value="1"/>
</dbReference>
<keyword evidence="1" id="KW-0597">Phosphoprotein</keyword>
<dbReference type="AlphaFoldDB" id="A0A8C2ZR02"/>
<reference evidence="3" key="1">
    <citation type="submission" date="2025-08" db="UniProtKB">
        <authorList>
            <consortium name="Ensembl"/>
        </authorList>
    </citation>
    <scope>IDENTIFICATION</scope>
</reference>
<evidence type="ECO:0000313" key="3">
    <source>
        <dbReference type="Ensembl" id="ENSCLMP00005030798.1"/>
    </source>
</evidence>
<dbReference type="Pfam" id="PF15388">
    <property type="entry name" value="FAM117"/>
    <property type="match status" value="1"/>
</dbReference>
<dbReference type="PANTHER" id="PTHR14972:SF7">
    <property type="entry name" value="PROTEIN FAM117A"/>
    <property type="match status" value="1"/>
</dbReference>
<dbReference type="Proteomes" id="UP000694565">
    <property type="component" value="Unplaced"/>
</dbReference>
<dbReference type="GeneTree" id="ENSGT00950000183046"/>
<feature type="compositionally biased region" description="Basic and acidic residues" evidence="2">
    <location>
        <begin position="61"/>
        <end position="73"/>
    </location>
</feature>
<dbReference type="Ensembl" id="ENSCLMT00005032150.1">
    <property type="protein sequence ID" value="ENSCLMP00005030798.1"/>
    <property type="gene ID" value="ENSCLMG00005014915.1"/>
</dbReference>
<evidence type="ECO:0000256" key="2">
    <source>
        <dbReference type="SAM" id="MobiDB-lite"/>
    </source>
</evidence>
<name>A0A8C2ZR02_CYCLU</name>
<accession>A0A8C2ZR02</accession>
<proteinExistence type="predicted"/>
<feature type="compositionally biased region" description="Low complexity" evidence="2">
    <location>
        <begin position="82"/>
        <end position="140"/>
    </location>
</feature>
<sequence length="264" mass="28825">QPGFSQSLLSSRLLRYCHAVTERPSETSISHSTPLAPRLRRSVEGLNLELEEVFVSEKPDDRHEILDIPDGHRAPVPVQRCSSGSQSEPSPGPLDLDPSLLSPSQSPCPLDPSLLSPSNSPSPLNPSLLSPSQSPCPCSSAPRPNKTYSFQREPPEGCERVRVCEEGISACQDEPFLQPSCPDPNKVNFTPHGVSAFCPVSLLKPLLPSMDLLFRGLSVSPVTGCPGQASPTRTEPRCTARTYRNWMRFICHQIPVVTWLISAK</sequence>
<protein>
    <submittedName>
        <fullName evidence="3">Family with sequence similarity 117 member A</fullName>
    </submittedName>
</protein>
<evidence type="ECO:0000256" key="1">
    <source>
        <dbReference type="ARBA" id="ARBA00022553"/>
    </source>
</evidence>
<organism evidence="3 4">
    <name type="scientific">Cyclopterus lumpus</name>
    <name type="common">Lumpsucker</name>
    <dbReference type="NCBI Taxonomy" id="8103"/>
    <lineage>
        <taxon>Eukaryota</taxon>
        <taxon>Metazoa</taxon>
        <taxon>Chordata</taxon>
        <taxon>Craniata</taxon>
        <taxon>Vertebrata</taxon>
        <taxon>Euteleostomi</taxon>
        <taxon>Actinopterygii</taxon>
        <taxon>Neopterygii</taxon>
        <taxon>Teleostei</taxon>
        <taxon>Neoteleostei</taxon>
        <taxon>Acanthomorphata</taxon>
        <taxon>Eupercaria</taxon>
        <taxon>Perciformes</taxon>
        <taxon>Cottioidei</taxon>
        <taxon>Cottales</taxon>
        <taxon>Cyclopteridae</taxon>
        <taxon>Cyclopterus</taxon>
    </lineage>
</organism>
<reference evidence="3" key="2">
    <citation type="submission" date="2025-09" db="UniProtKB">
        <authorList>
            <consortium name="Ensembl"/>
        </authorList>
    </citation>
    <scope>IDENTIFICATION</scope>
</reference>
<evidence type="ECO:0000313" key="4">
    <source>
        <dbReference type="Proteomes" id="UP000694565"/>
    </source>
</evidence>
<keyword evidence="4" id="KW-1185">Reference proteome</keyword>